<dbReference type="InterPro" id="IPR013766">
    <property type="entry name" value="Thioredoxin_domain"/>
</dbReference>
<dbReference type="Pfam" id="PF00085">
    <property type="entry name" value="Thioredoxin"/>
    <property type="match status" value="1"/>
</dbReference>
<dbReference type="PANTHER" id="PTHR45663:SF11">
    <property type="entry name" value="GEO12009P1"/>
    <property type="match status" value="1"/>
</dbReference>
<evidence type="ECO:0000313" key="2">
    <source>
        <dbReference type="EMBL" id="OCB84132.1"/>
    </source>
</evidence>
<accession>A0A9Q5HQH9</accession>
<dbReference type="PANTHER" id="PTHR45663">
    <property type="entry name" value="GEO12009P1"/>
    <property type="match status" value="1"/>
</dbReference>
<dbReference type="GO" id="GO:0015035">
    <property type="term" value="F:protein-disulfide reductase activity"/>
    <property type="evidence" value="ECO:0007669"/>
    <property type="project" value="TreeGrafter"/>
</dbReference>
<feature type="domain" description="Thioredoxin" evidence="1">
    <location>
        <begin position="5"/>
        <end position="151"/>
    </location>
</feature>
<evidence type="ECO:0000259" key="1">
    <source>
        <dbReference type="PROSITE" id="PS51352"/>
    </source>
</evidence>
<sequence length="151" mass="16475">MSQAVLASRSKPKPSLTVVNELLRRSFRSTACRKEQFFDADQATFAKAISKENSQGKVVLVDFYADWCQPCKMLSPILTSLTSPENAEKVKTGSGRSLDLVTIDTEEQGNLAMQYGISALPTVFAFKDGKPIQKIVGALPEKGVKDFVASL</sequence>
<protein>
    <submittedName>
        <fullName evidence="2">Thioredoxin-like protein</fullName>
    </submittedName>
</protein>
<dbReference type="InterPro" id="IPR036249">
    <property type="entry name" value="Thioredoxin-like_sf"/>
</dbReference>
<dbReference type="Gene3D" id="3.40.30.10">
    <property type="entry name" value="Glutaredoxin"/>
    <property type="match status" value="1"/>
</dbReference>
<dbReference type="Proteomes" id="UP000757232">
    <property type="component" value="Unassembled WGS sequence"/>
</dbReference>
<reference evidence="2" key="1">
    <citation type="submission" date="2016-06" db="EMBL/GenBank/DDBJ databases">
        <title>Draft Genome sequence of the fungus Inonotus baumii.</title>
        <authorList>
            <person name="Zhu H."/>
            <person name="Lin W."/>
        </authorList>
    </citation>
    <scope>NUCLEOTIDE SEQUENCE</scope>
    <source>
        <strain evidence="2">821</strain>
    </source>
</reference>
<dbReference type="SUPFAM" id="SSF52833">
    <property type="entry name" value="Thioredoxin-like"/>
    <property type="match status" value="1"/>
</dbReference>
<dbReference type="GO" id="GO:0005737">
    <property type="term" value="C:cytoplasm"/>
    <property type="evidence" value="ECO:0007669"/>
    <property type="project" value="TreeGrafter"/>
</dbReference>
<name>A0A9Q5HQH9_SANBA</name>
<comment type="caution">
    <text evidence="2">The sequence shown here is derived from an EMBL/GenBank/DDBJ whole genome shotgun (WGS) entry which is preliminary data.</text>
</comment>
<keyword evidence="3" id="KW-1185">Reference proteome</keyword>
<dbReference type="PROSITE" id="PS51352">
    <property type="entry name" value="THIOREDOXIN_2"/>
    <property type="match status" value="1"/>
</dbReference>
<dbReference type="CDD" id="cd02947">
    <property type="entry name" value="TRX_family"/>
    <property type="match status" value="1"/>
</dbReference>
<evidence type="ECO:0000313" key="3">
    <source>
        <dbReference type="Proteomes" id="UP000757232"/>
    </source>
</evidence>
<gene>
    <name evidence="2" type="ORF">A7U60_g8806</name>
</gene>
<dbReference type="PRINTS" id="PR00421">
    <property type="entry name" value="THIOREDOXIN"/>
</dbReference>
<dbReference type="AlphaFoldDB" id="A0A9Q5HQH9"/>
<organism evidence="2 3">
    <name type="scientific">Sanghuangporus baumii</name>
    <name type="common">Phellinus baumii</name>
    <dbReference type="NCBI Taxonomy" id="108892"/>
    <lineage>
        <taxon>Eukaryota</taxon>
        <taxon>Fungi</taxon>
        <taxon>Dikarya</taxon>
        <taxon>Basidiomycota</taxon>
        <taxon>Agaricomycotina</taxon>
        <taxon>Agaricomycetes</taxon>
        <taxon>Hymenochaetales</taxon>
        <taxon>Hymenochaetaceae</taxon>
        <taxon>Sanghuangporus</taxon>
    </lineage>
</organism>
<dbReference type="EMBL" id="LNZH02000216">
    <property type="protein sequence ID" value="OCB84132.1"/>
    <property type="molecule type" value="Genomic_DNA"/>
</dbReference>
<dbReference type="OrthoDB" id="2121326at2759"/>
<proteinExistence type="predicted"/>